<keyword evidence="2 4" id="KW-0808">Transferase</keyword>
<evidence type="ECO:0000313" key="5">
    <source>
        <dbReference type="Proteomes" id="UP000249986"/>
    </source>
</evidence>
<sequence length="166" mass="18614">MNINTNNWLMKRVMGIVQHYNHEKYWNRRDKVINPSCALPKIIKYYYLFYIKRCDAFNNASFGTDLNRGAVFKSHPNLPHHLNGIIISHYAEIGVNCTIYQQVTIGQSTNNKAAKIGDNVMIGAGAKIIGDVTIGNNVKIGANCIVIDDIPDNSTVVLNKPRVIVK</sequence>
<dbReference type="InterPro" id="IPR011004">
    <property type="entry name" value="Trimer_LpxA-like_sf"/>
</dbReference>
<dbReference type="Pfam" id="PF00132">
    <property type="entry name" value="Hexapep"/>
    <property type="match status" value="1"/>
</dbReference>
<proteinExistence type="inferred from homology"/>
<reference evidence="4 5" key="1">
    <citation type="submission" date="2018-06" db="EMBL/GenBank/DDBJ databases">
        <authorList>
            <consortium name="Pathogen Informatics"/>
            <person name="Doyle S."/>
        </authorList>
    </citation>
    <scope>NUCLEOTIDE SEQUENCE [LARGE SCALE GENOMIC DNA]</scope>
    <source>
        <strain evidence="4 5">NCTC10719</strain>
    </source>
</reference>
<dbReference type="InterPro" id="IPR045304">
    <property type="entry name" value="LbH_SAT"/>
</dbReference>
<dbReference type="RefSeq" id="WP_111926801.1">
    <property type="nucleotide sequence ID" value="NZ_CATNYD010000001.1"/>
</dbReference>
<dbReference type="InterPro" id="IPR001451">
    <property type="entry name" value="Hexapep"/>
</dbReference>
<evidence type="ECO:0000313" key="4">
    <source>
        <dbReference type="EMBL" id="SQB60680.1"/>
    </source>
</evidence>
<dbReference type="GO" id="GO:0009001">
    <property type="term" value="F:serine O-acetyltransferase activity"/>
    <property type="evidence" value="ECO:0007669"/>
    <property type="project" value="UniProtKB-EC"/>
</dbReference>
<evidence type="ECO:0000256" key="2">
    <source>
        <dbReference type="ARBA" id="ARBA00022679"/>
    </source>
</evidence>
<organism evidence="4 5">
    <name type="scientific">Clostridium perfringens</name>
    <dbReference type="NCBI Taxonomy" id="1502"/>
    <lineage>
        <taxon>Bacteria</taxon>
        <taxon>Bacillati</taxon>
        <taxon>Bacillota</taxon>
        <taxon>Clostridia</taxon>
        <taxon>Eubacteriales</taxon>
        <taxon>Clostridiaceae</taxon>
        <taxon>Clostridium</taxon>
    </lineage>
</organism>
<name>A0A2X3AEZ1_CLOPF</name>
<dbReference type="SUPFAM" id="SSF51161">
    <property type="entry name" value="Trimeric LpxA-like enzymes"/>
    <property type="match status" value="1"/>
</dbReference>
<dbReference type="EMBL" id="UAWG01000019">
    <property type="protein sequence ID" value="SQB60680.1"/>
    <property type="molecule type" value="Genomic_DNA"/>
</dbReference>
<dbReference type="CDD" id="cd03354">
    <property type="entry name" value="LbH_SAT"/>
    <property type="match status" value="1"/>
</dbReference>
<dbReference type="AlphaFoldDB" id="A0A2X3AEZ1"/>
<keyword evidence="3 4" id="KW-0012">Acyltransferase</keyword>
<gene>
    <name evidence="4" type="primary">cysE_1</name>
    <name evidence="4" type="ORF">NCTC10719_02335</name>
</gene>
<dbReference type="EC" id="2.3.1.30" evidence="4"/>
<comment type="similarity">
    <text evidence="1">Belongs to the transferase hexapeptide repeat family.</text>
</comment>
<dbReference type="Proteomes" id="UP000249986">
    <property type="component" value="Unassembled WGS sequence"/>
</dbReference>
<protein>
    <submittedName>
        <fullName evidence="4">Serine acetyltransferase</fullName>
        <ecNumber evidence="4">2.3.1.30</ecNumber>
    </submittedName>
</protein>
<dbReference type="PANTHER" id="PTHR42811">
    <property type="entry name" value="SERINE ACETYLTRANSFERASE"/>
    <property type="match status" value="1"/>
</dbReference>
<accession>A0A2X3AEZ1</accession>
<dbReference type="Gene3D" id="2.160.10.10">
    <property type="entry name" value="Hexapeptide repeat proteins"/>
    <property type="match status" value="1"/>
</dbReference>
<evidence type="ECO:0000256" key="1">
    <source>
        <dbReference type="ARBA" id="ARBA00007274"/>
    </source>
</evidence>
<evidence type="ECO:0000256" key="3">
    <source>
        <dbReference type="ARBA" id="ARBA00023315"/>
    </source>
</evidence>